<accession>A0A8H6TS78</accession>
<feature type="compositionally biased region" description="Pro residues" evidence="1">
    <location>
        <begin position="431"/>
        <end position="447"/>
    </location>
</feature>
<comment type="caution">
    <text evidence="2">The sequence shown here is derived from an EMBL/GenBank/DDBJ whole genome shotgun (WGS) entry which is preliminary data.</text>
</comment>
<feature type="compositionally biased region" description="Basic and acidic residues" evidence="1">
    <location>
        <begin position="168"/>
        <end position="180"/>
    </location>
</feature>
<dbReference type="EMBL" id="JACAZH010000118">
    <property type="protein sequence ID" value="KAF7324335.1"/>
    <property type="molecule type" value="Genomic_DNA"/>
</dbReference>
<name>A0A8H6TS78_9AGAR</name>
<reference evidence="2" key="1">
    <citation type="submission" date="2020-05" db="EMBL/GenBank/DDBJ databases">
        <title>Mycena genomes resolve the evolution of fungal bioluminescence.</title>
        <authorList>
            <person name="Tsai I.J."/>
        </authorList>
    </citation>
    <scope>NUCLEOTIDE SEQUENCE</scope>
    <source>
        <strain evidence="2">160909Yilan</strain>
    </source>
</reference>
<keyword evidence="3" id="KW-1185">Reference proteome</keyword>
<dbReference type="OrthoDB" id="3071207at2759"/>
<dbReference type="AlphaFoldDB" id="A0A8H6TS78"/>
<proteinExistence type="predicted"/>
<evidence type="ECO:0000256" key="1">
    <source>
        <dbReference type="SAM" id="MobiDB-lite"/>
    </source>
</evidence>
<feature type="region of interest" description="Disordered" evidence="1">
    <location>
        <begin position="127"/>
        <end position="250"/>
    </location>
</feature>
<feature type="compositionally biased region" description="Polar residues" evidence="1">
    <location>
        <begin position="47"/>
        <end position="58"/>
    </location>
</feature>
<feature type="compositionally biased region" description="Polar residues" evidence="1">
    <location>
        <begin position="312"/>
        <end position="322"/>
    </location>
</feature>
<feature type="region of interest" description="Disordered" evidence="1">
    <location>
        <begin position="477"/>
        <end position="579"/>
    </location>
</feature>
<feature type="region of interest" description="Disordered" evidence="1">
    <location>
        <begin position="418"/>
        <end position="447"/>
    </location>
</feature>
<feature type="compositionally biased region" description="Polar residues" evidence="1">
    <location>
        <begin position="335"/>
        <end position="344"/>
    </location>
</feature>
<feature type="compositionally biased region" description="Low complexity" evidence="1">
    <location>
        <begin position="134"/>
        <end position="162"/>
    </location>
</feature>
<feature type="compositionally biased region" description="Polar residues" evidence="1">
    <location>
        <begin position="734"/>
        <end position="749"/>
    </location>
</feature>
<feature type="compositionally biased region" description="Basic and acidic residues" evidence="1">
    <location>
        <begin position="59"/>
        <end position="70"/>
    </location>
</feature>
<feature type="compositionally biased region" description="Pro residues" evidence="1">
    <location>
        <begin position="485"/>
        <end position="506"/>
    </location>
</feature>
<evidence type="ECO:0000313" key="2">
    <source>
        <dbReference type="EMBL" id="KAF7324335.1"/>
    </source>
</evidence>
<feature type="region of interest" description="Disordered" evidence="1">
    <location>
        <begin position="47"/>
        <end position="92"/>
    </location>
</feature>
<gene>
    <name evidence="2" type="ORF">MSAN_02524400</name>
</gene>
<dbReference type="Proteomes" id="UP000623467">
    <property type="component" value="Unassembled WGS sequence"/>
</dbReference>
<evidence type="ECO:0000313" key="3">
    <source>
        <dbReference type="Proteomes" id="UP000623467"/>
    </source>
</evidence>
<feature type="region of interest" description="Disordered" evidence="1">
    <location>
        <begin position="300"/>
        <end position="344"/>
    </location>
</feature>
<feature type="compositionally biased region" description="Low complexity" evidence="1">
    <location>
        <begin position="536"/>
        <end position="549"/>
    </location>
</feature>
<feature type="compositionally biased region" description="Polar residues" evidence="1">
    <location>
        <begin position="227"/>
        <end position="237"/>
    </location>
</feature>
<protein>
    <submittedName>
        <fullName evidence="2">Uncharacterized protein</fullName>
    </submittedName>
</protein>
<sequence length="749" mass="78962">MDDEQDSLHVVLHADHTVLVATTLATLFLAGSALICRSGRRLSSRQSYSAAPSTSQGDSQDKIQSADDSTKNSARSKERRRRGKDPLKEILKNGKKLKMLTVSRDVDTGSSVATSAASSPLPLVQISESSNADSGSQRSASVSTVSTSRSVSAGSSHAAVTALGMTDIHPRNRDSEHADASMESSSIQKAPEPETGPLLEISENTESSSLISGDSPADKSSSDSAVLLTSASSQTKPVYTPNPWDWDGQGQSVAAANLSGTAEPAAYRKPPRFQTKSPFASAVASSSRAVASSEDLSFIASTSSGSPHRATTPRTNSAPNSGGNTGRASPASGASEGSQLTTQTQLASLRGALEAARMREEKARGEIERYAKDAEMMRWENGAWRRREAELQAQIHHLMHQLQGYAALFHTQAQVHNNHQHMPNGSGSPGPSSPSSPLPNGQYPPPNGYPYPAAAPYPLPPMPGVFSPPMMSPGQQPPYFAAYPMPGPPPPPPIPPQPPQQQPPQPQQQQPSTLFAMLFPGAGAKSGTAGAGGGASARSNGSVSGSSTGSGSGSPDLVGSPALAPALVARGRRRTRTQTAEARLGNDVAEGWVGIEHEHELGEMPEYAYDGREHYQVEEGEYGGEGYDANGDGHGYGYEYGEGDEDDAGFSDALADAILKRPESMRVRSRPKLREREKEREEAPTEFTFPSLSDFGPGVQQSGDKQRGDESGAVQPEEAGTRPEEESTPVPLENTDSTATATSLTEEQS</sequence>
<feature type="compositionally biased region" description="Basic and acidic residues" evidence="1">
    <location>
        <begin position="658"/>
        <end position="683"/>
    </location>
</feature>
<feature type="region of interest" description="Disordered" evidence="1">
    <location>
        <begin position="622"/>
        <end position="749"/>
    </location>
</feature>
<feature type="compositionally biased region" description="Polar residues" evidence="1">
    <location>
        <begin position="202"/>
        <end position="211"/>
    </location>
</feature>
<organism evidence="2 3">
    <name type="scientific">Mycena sanguinolenta</name>
    <dbReference type="NCBI Taxonomy" id="230812"/>
    <lineage>
        <taxon>Eukaryota</taxon>
        <taxon>Fungi</taxon>
        <taxon>Dikarya</taxon>
        <taxon>Basidiomycota</taxon>
        <taxon>Agaricomycotina</taxon>
        <taxon>Agaricomycetes</taxon>
        <taxon>Agaricomycetidae</taxon>
        <taxon>Agaricales</taxon>
        <taxon>Marasmiineae</taxon>
        <taxon>Mycenaceae</taxon>
        <taxon>Mycena</taxon>
    </lineage>
</organism>